<feature type="repeat" description="TPR" evidence="3">
    <location>
        <begin position="945"/>
        <end position="978"/>
    </location>
</feature>
<accession>A0A8S1YLI7</accession>
<feature type="region of interest" description="Disordered" evidence="4">
    <location>
        <begin position="1"/>
        <end position="22"/>
    </location>
</feature>
<evidence type="ECO:0000313" key="7">
    <source>
        <dbReference type="Proteomes" id="UP000689195"/>
    </source>
</evidence>
<dbReference type="GO" id="GO:0004672">
    <property type="term" value="F:protein kinase activity"/>
    <property type="evidence" value="ECO:0007669"/>
    <property type="project" value="InterPro"/>
</dbReference>
<dbReference type="Pfam" id="PF07714">
    <property type="entry name" value="PK_Tyr_Ser-Thr"/>
    <property type="match status" value="1"/>
</dbReference>
<comment type="caution">
    <text evidence="6">The sequence shown here is derived from an EMBL/GenBank/DDBJ whole genome shotgun (WGS) entry which is preliminary data.</text>
</comment>
<dbReference type="PANTHER" id="PTHR44943:SF4">
    <property type="entry name" value="TPR REPEAT-CONTAINING PROTEIN MJ0798"/>
    <property type="match status" value="1"/>
</dbReference>
<dbReference type="Proteomes" id="UP000689195">
    <property type="component" value="Unassembled WGS sequence"/>
</dbReference>
<feature type="repeat" description="TPR" evidence="3">
    <location>
        <begin position="574"/>
        <end position="607"/>
    </location>
</feature>
<dbReference type="Pfam" id="PF14559">
    <property type="entry name" value="TPR_19"/>
    <property type="match status" value="1"/>
</dbReference>
<feature type="domain" description="Protein kinase" evidence="5">
    <location>
        <begin position="1"/>
        <end position="245"/>
    </location>
</feature>
<reference evidence="6" key="1">
    <citation type="submission" date="2021-01" db="EMBL/GenBank/DDBJ databases">
        <authorList>
            <consortium name="Genoscope - CEA"/>
            <person name="William W."/>
        </authorList>
    </citation>
    <scope>NUCLEOTIDE SEQUENCE</scope>
</reference>
<protein>
    <recommendedName>
        <fullName evidence="5">Protein kinase domain-containing protein</fullName>
    </recommendedName>
</protein>
<keyword evidence="2 3" id="KW-0802">TPR repeat</keyword>
<dbReference type="PROSITE" id="PS50293">
    <property type="entry name" value="TPR_REGION"/>
    <property type="match status" value="1"/>
</dbReference>
<name>A0A8S1YLI7_9CILI</name>
<feature type="repeat" description="TPR" evidence="3">
    <location>
        <begin position="877"/>
        <end position="910"/>
    </location>
</feature>
<dbReference type="SMART" id="SM00028">
    <property type="entry name" value="TPR"/>
    <property type="match status" value="11"/>
</dbReference>
<dbReference type="Pfam" id="PF00515">
    <property type="entry name" value="TPR_1"/>
    <property type="match status" value="1"/>
</dbReference>
<feature type="domain" description="Protein kinase" evidence="5">
    <location>
        <begin position="257"/>
        <end position="520"/>
    </location>
</feature>
<evidence type="ECO:0000256" key="1">
    <source>
        <dbReference type="ARBA" id="ARBA00022737"/>
    </source>
</evidence>
<dbReference type="InterPro" id="IPR051685">
    <property type="entry name" value="Ycf3/AcsC/BcsC/TPR_MFPF"/>
</dbReference>
<evidence type="ECO:0000313" key="6">
    <source>
        <dbReference type="EMBL" id="CAD8213327.1"/>
    </source>
</evidence>
<dbReference type="EMBL" id="CAJJDO010000177">
    <property type="protein sequence ID" value="CAD8213327.1"/>
    <property type="molecule type" value="Genomic_DNA"/>
</dbReference>
<keyword evidence="1" id="KW-0677">Repeat</keyword>
<feature type="compositionally biased region" description="Polar residues" evidence="4">
    <location>
        <begin position="1"/>
        <end position="10"/>
    </location>
</feature>
<dbReference type="PROSITE" id="PS50011">
    <property type="entry name" value="PROTEIN_KINASE_DOM"/>
    <property type="match status" value="2"/>
</dbReference>
<evidence type="ECO:0000256" key="2">
    <source>
        <dbReference type="ARBA" id="ARBA00022803"/>
    </source>
</evidence>
<feature type="repeat" description="TPR" evidence="3">
    <location>
        <begin position="809"/>
        <end position="842"/>
    </location>
</feature>
<dbReference type="Pfam" id="PF13181">
    <property type="entry name" value="TPR_8"/>
    <property type="match status" value="3"/>
</dbReference>
<gene>
    <name evidence="6" type="ORF">PPENT_87.1.T1770003</name>
</gene>
<feature type="repeat" description="TPR" evidence="3">
    <location>
        <begin position="911"/>
        <end position="944"/>
    </location>
</feature>
<dbReference type="GO" id="GO:0005524">
    <property type="term" value="F:ATP binding"/>
    <property type="evidence" value="ECO:0007669"/>
    <property type="project" value="InterPro"/>
</dbReference>
<dbReference type="InterPro" id="IPR000719">
    <property type="entry name" value="Prot_kinase_dom"/>
</dbReference>
<dbReference type="PANTHER" id="PTHR44943">
    <property type="entry name" value="CELLULOSE SYNTHASE OPERON PROTEIN C"/>
    <property type="match status" value="1"/>
</dbReference>
<dbReference type="AlphaFoldDB" id="A0A8S1YLI7"/>
<evidence type="ECO:0000256" key="4">
    <source>
        <dbReference type="SAM" id="MobiDB-lite"/>
    </source>
</evidence>
<evidence type="ECO:0000256" key="3">
    <source>
        <dbReference type="PROSITE-ProRule" id="PRU00339"/>
    </source>
</evidence>
<dbReference type="InterPro" id="IPR001245">
    <property type="entry name" value="Ser-Thr/Tyr_kinase_cat_dom"/>
</dbReference>
<dbReference type="PROSITE" id="PS50005">
    <property type="entry name" value="TPR"/>
    <property type="match status" value="6"/>
</dbReference>
<proteinExistence type="predicted"/>
<keyword evidence="7" id="KW-1185">Reference proteome</keyword>
<dbReference type="InterPro" id="IPR019734">
    <property type="entry name" value="TPR_rpt"/>
</dbReference>
<dbReference type="SMART" id="SM00220">
    <property type="entry name" value="S_TKc"/>
    <property type="match status" value="1"/>
</dbReference>
<organism evidence="6 7">
    <name type="scientific">Paramecium pentaurelia</name>
    <dbReference type="NCBI Taxonomy" id="43138"/>
    <lineage>
        <taxon>Eukaryota</taxon>
        <taxon>Sar</taxon>
        <taxon>Alveolata</taxon>
        <taxon>Ciliophora</taxon>
        <taxon>Intramacronucleata</taxon>
        <taxon>Oligohymenophorea</taxon>
        <taxon>Peniculida</taxon>
        <taxon>Parameciidae</taxon>
        <taxon>Paramecium</taxon>
    </lineage>
</organism>
<sequence>MSSRDQQQKGNEMLNEKEFENSRVENLPDNIEESLSMLRNIQITLNKENHLNVARILSLELDNKSSIRVKYEIDGDSLEIFLQKRRSCLRENQITHIFSQIVQGYLHLKKLNIIYNNLNIQNIFIKQIHRTNNFLVKVQIQQQNQISNYSQVIINDLAEKSIQQNAENKNQTFYHNEKNQIYFLGIILEQLCFGTKSQNQSGLNKSVQSQDQQLPSKLQQLIQQMIVDDDQKRISWNELIIHQDLQLTYLLLHQRYFIDLNVVKNEEYFCTFDLKNEYLNLLTKRIDTNLHQNEIEFVRQMKSKGSLQNIIEYIEIIEEYPFTYFIMENWEFNLYEYINDRQFQLTLAEILQFLQQILKAYLEVQALNIVKVKLNPQNITVKWNQNNQILFKILLIGQLKQFTLGDKSHIDMLHYDAPEIILGSTQNQQSDIFSLGAILHYITYGKNVYPSELQNFQDLKEYLKTIQQNGFVCQKPFKYFNDFYLQLIDEMLKYSSQSRIDWDNLAKKVIIVLQKSHIIYGQINYVQMNQEEKEHFRKISKILKQPLKKSDKLKYIDQLLDLHPYNKSLYYQKGIGKLFLGQLLYGMRDLLQSIECFDQAIQINPKNESAYRMKSHLLFTLGRGEDQIKCIEDLIRNNPKFDNYNLKALSLLQMGKVDELIECCDQIIQLDLKDYLGYEVKALFLQRLTLYDEAIKYYKLKFSLQPHSCDLINIAECLHHLGKNDEANTHYDQAIQQKSDESYYYQSKAKFLSQLGKLDEAINILDLGIKTNPKDPIFYSIKVQLKDIGRQDDVINCLEQGIQYNPGNIKFLLQNAQFVKQIYKYQEAIKYLDQAILLNPKDVNNYYEKSICLQALNLNDDALICFNWAIQFNPHDDKLFMKKGELLKDIRRYDEAILCLNTALQINPTLFYCYILKGQCLQFLGNYEEALNIFTFALQLDPNSTCCYGYKGNCLMELKKYEEAIKQFKEAISIYNDNSNDFYRIAKCLQYLRNYDEAINYFNQAIQLNPMEHYYYFEKCLKFDNIQQKIVQKNRRKMRKQNFEKKSDQHLVF</sequence>
<feature type="repeat" description="TPR" evidence="3">
    <location>
        <begin position="979"/>
        <end position="1012"/>
    </location>
</feature>
<dbReference type="Pfam" id="PF00069">
    <property type="entry name" value="Pkinase"/>
    <property type="match status" value="1"/>
</dbReference>
<evidence type="ECO:0000259" key="5">
    <source>
        <dbReference type="PROSITE" id="PS50011"/>
    </source>
</evidence>
<dbReference type="OrthoDB" id="1658288at2759"/>